<dbReference type="Proteomes" id="UP000187735">
    <property type="component" value="Chromosome"/>
</dbReference>
<name>A0A1P8WQK4_9PLAN</name>
<gene>
    <name evidence="1" type="ORF">Fuma_06008</name>
</gene>
<evidence type="ECO:0000313" key="1">
    <source>
        <dbReference type="EMBL" id="APZ96340.1"/>
    </source>
</evidence>
<sequence length="273" mass="31633">MDQNQSSVCGRKMKTESVMNPFLSYDELYFAVFDGPPSSISQITVDLLLSASLSVHRTQVEFDIRYSYVMHPKRPPHPSWRSSQFLFWEPTTRPGCTVMMSNVARSDQPYVGYIATHFEGRVAFAAFHRDLDPPTFYFDYYDDFGKTKRNVAIGQEDNGKWGFFVGGEIQSFEEPSNYRKRRIADRLNQDLIQRYFDRIGFDISADEFWDSTSKAWLIWDDRSGRRSHPGREGVDPYGTFARWLPELEPPPQAGVTIRYQGGRAQVTHRPPKK</sequence>
<keyword evidence="2" id="KW-1185">Reference proteome</keyword>
<protein>
    <submittedName>
        <fullName evidence="1">Uncharacterized protein</fullName>
    </submittedName>
</protein>
<organism evidence="1 2">
    <name type="scientific">Fuerstiella marisgermanici</name>
    <dbReference type="NCBI Taxonomy" id="1891926"/>
    <lineage>
        <taxon>Bacteria</taxon>
        <taxon>Pseudomonadati</taxon>
        <taxon>Planctomycetota</taxon>
        <taxon>Planctomycetia</taxon>
        <taxon>Planctomycetales</taxon>
        <taxon>Planctomycetaceae</taxon>
        <taxon>Fuerstiella</taxon>
    </lineage>
</organism>
<proteinExistence type="predicted"/>
<reference evidence="1 2" key="1">
    <citation type="journal article" date="2016" name="Front. Microbiol.">
        <title>Fuerstia marisgermanicae gen. nov., sp. nov., an Unusual Member of the Phylum Planctomycetes from the German Wadden Sea.</title>
        <authorList>
            <person name="Kohn T."/>
            <person name="Heuer A."/>
            <person name="Jogler M."/>
            <person name="Vollmers J."/>
            <person name="Boedeker C."/>
            <person name="Bunk B."/>
            <person name="Rast P."/>
            <person name="Borchert D."/>
            <person name="Glockner I."/>
            <person name="Freese H.M."/>
            <person name="Klenk H.P."/>
            <person name="Overmann J."/>
            <person name="Kaster A.K."/>
            <person name="Rohde M."/>
            <person name="Wiegand S."/>
            <person name="Jogler C."/>
        </authorList>
    </citation>
    <scope>NUCLEOTIDE SEQUENCE [LARGE SCALE GENOMIC DNA]</scope>
    <source>
        <strain evidence="1 2">NH11</strain>
    </source>
</reference>
<evidence type="ECO:0000313" key="2">
    <source>
        <dbReference type="Proteomes" id="UP000187735"/>
    </source>
</evidence>
<dbReference type="EMBL" id="CP017641">
    <property type="protein sequence ID" value="APZ96340.1"/>
    <property type="molecule type" value="Genomic_DNA"/>
</dbReference>
<dbReference type="AlphaFoldDB" id="A0A1P8WQK4"/>
<dbReference type="KEGG" id="fmr:Fuma_06008"/>
<accession>A0A1P8WQK4</accession>